<dbReference type="RefSeq" id="XP_056794803.1">
    <property type="nucleotide sequence ID" value="XM_056930510.1"/>
</dbReference>
<sequence length="80" mass="8434">MGQSLPKATFPIHGSVASLPIIYSHKKQILRATVVMPSRSKVEAALAEIPHGTSPFTMTTESSLGAMIVATNLIALKEGC</sequence>
<dbReference type="AlphaFoldDB" id="A0A9X0C337"/>
<name>A0A9X0C337_9EURO</name>
<accession>A0A9X0C337</accession>
<gene>
    <name evidence="1" type="ORF">N7539_000906</name>
</gene>
<comment type="caution">
    <text evidence="1">The sequence shown here is derived from an EMBL/GenBank/DDBJ whole genome shotgun (WGS) entry which is preliminary data.</text>
</comment>
<keyword evidence="2" id="KW-1185">Reference proteome</keyword>
<dbReference type="GeneID" id="81620759"/>
<reference evidence="1" key="1">
    <citation type="submission" date="2022-12" db="EMBL/GenBank/DDBJ databases">
        <authorList>
            <person name="Petersen C."/>
        </authorList>
    </citation>
    <scope>NUCLEOTIDE SEQUENCE</scope>
    <source>
        <strain evidence="1">IBT 30728</strain>
    </source>
</reference>
<dbReference type="Proteomes" id="UP001148312">
    <property type="component" value="Unassembled WGS sequence"/>
</dbReference>
<organism evidence="1 2">
    <name type="scientific">Penicillium diatomitis</name>
    <dbReference type="NCBI Taxonomy" id="2819901"/>
    <lineage>
        <taxon>Eukaryota</taxon>
        <taxon>Fungi</taxon>
        <taxon>Dikarya</taxon>
        <taxon>Ascomycota</taxon>
        <taxon>Pezizomycotina</taxon>
        <taxon>Eurotiomycetes</taxon>
        <taxon>Eurotiomycetidae</taxon>
        <taxon>Eurotiales</taxon>
        <taxon>Aspergillaceae</taxon>
        <taxon>Penicillium</taxon>
    </lineage>
</organism>
<evidence type="ECO:0000313" key="1">
    <source>
        <dbReference type="EMBL" id="KAJ5495790.1"/>
    </source>
</evidence>
<evidence type="ECO:0000313" key="2">
    <source>
        <dbReference type="Proteomes" id="UP001148312"/>
    </source>
</evidence>
<protein>
    <submittedName>
        <fullName evidence="1">Uncharacterized protein</fullName>
    </submittedName>
</protein>
<reference evidence="1" key="2">
    <citation type="journal article" date="2023" name="IMA Fungus">
        <title>Comparative genomic study of the Penicillium genus elucidates a diverse pangenome and 15 lateral gene transfer events.</title>
        <authorList>
            <person name="Petersen C."/>
            <person name="Sorensen T."/>
            <person name="Nielsen M.R."/>
            <person name="Sondergaard T.E."/>
            <person name="Sorensen J.L."/>
            <person name="Fitzpatrick D.A."/>
            <person name="Frisvad J.C."/>
            <person name="Nielsen K.L."/>
        </authorList>
    </citation>
    <scope>NUCLEOTIDE SEQUENCE</scope>
    <source>
        <strain evidence="1">IBT 30728</strain>
    </source>
</reference>
<proteinExistence type="predicted"/>
<dbReference type="EMBL" id="JAPWDQ010000001">
    <property type="protein sequence ID" value="KAJ5495790.1"/>
    <property type="molecule type" value="Genomic_DNA"/>
</dbReference>